<dbReference type="EMBL" id="BPLR01015660">
    <property type="protein sequence ID" value="GIY77683.1"/>
    <property type="molecule type" value="Genomic_DNA"/>
</dbReference>
<sequence>MSLQKSNVSKHKDQLPLSNELFDSSKGIEAAGFAASMVNNPSSNNISNKKKAFWIRKHALPNNPPEGVGEPILKGGEVGQGCKDVSDWSVIEKGGGKSNAKLNQDAINLSSERRLSGRK</sequence>
<keyword evidence="3" id="KW-1185">Reference proteome</keyword>
<evidence type="ECO:0000313" key="2">
    <source>
        <dbReference type="EMBL" id="GIY77683.1"/>
    </source>
</evidence>
<name>A0AAV4W606_CAEEX</name>
<organism evidence="2 3">
    <name type="scientific">Caerostris extrusa</name>
    <name type="common">Bark spider</name>
    <name type="synonym">Caerostris bankana</name>
    <dbReference type="NCBI Taxonomy" id="172846"/>
    <lineage>
        <taxon>Eukaryota</taxon>
        <taxon>Metazoa</taxon>
        <taxon>Ecdysozoa</taxon>
        <taxon>Arthropoda</taxon>
        <taxon>Chelicerata</taxon>
        <taxon>Arachnida</taxon>
        <taxon>Araneae</taxon>
        <taxon>Araneomorphae</taxon>
        <taxon>Entelegynae</taxon>
        <taxon>Araneoidea</taxon>
        <taxon>Araneidae</taxon>
        <taxon>Caerostris</taxon>
    </lineage>
</organism>
<dbReference type="AlphaFoldDB" id="A0AAV4W606"/>
<dbReference type="Proteomes" id="UP001054945">
    <property type="component" value="Unassembled WGS sequence"/>
</dbReference>
<feature type="compositionally biased region" description="Polar residues" evidence="1">
    <location>
        <begin position="100"/>
        <end position="110"/>
    </location>
</feature>
<accession>A0AAV4W606</accession>
<comment type="caution">
    <text evidence="2">The sequence shown here is derived from an EMBL/GenBank/DDBJ whole genome shotgun (WGS) entry which is preliminary data.</text>
</comment>
<protein>
    <submittedName>
        <fullName evidence="2">Uncharacterized protein</fullName>
    </submittedName>
</protein>
<gene>
    <name evidence="2" type="ORF">CEXT_419681</name>
</gene>
<evidence type="ECO:0000313" key="3">
    <source>
        <dbReference type="Proteomes" id="UP001054945"/>
    </source>
</evidence>
<proteinExistence type="predicted"/>
<feature type="region of interest" description="Disordered" evidence="1">
    <location>
        <begin position="93"/>
        <end position="119"/>
    </location>
</feature>
<evidence type="ECO:0000256" key="1">
    <source>
        <dbReference type="SAM" id="MobiDB-lite"/>
    </source>
</evidence>
<reference evidence="2 3" key="1">
    <citation type="submission" date="2021-06" db="EMBL/GenBank/DDBJ databases">
        <title>Caerostris extrusa draft genome.</title>
        <authorList>
            <person name="Kono N."/>
            <person name="Arakawa K."/>
        </authorList>
    </citation>
    <scope>NUCLEOTIDE SEQUENCE [LARGE SCALE GENOMIC DNA]</scope>
</reference>